<evidence type="ECO:0000313" key="1">
    <source>
        <dbReference type="EMBL" id="TNN62588.1"/>
    </source>
</evidence>
<organism evidence="1 2">
    <name type="scientific">Liparis tanakae</name>
    <name type="common">Tanaka's snailfish</name>
    <dbReference type="NCBI Taxonomy" id="230148"/>
    <lineage>
        <taxon>Eukaryota</taxon>
        <taxon>Metazoa</taxon>
        <taxon>Chordata</taxon>
        <taxon>Craniata</taxon>
        <taxon>Vertebrata</taxon>
        <taxon>Euteleostomi</taxon>
        <taxon>Actinopterygii</taxon>
        <taxon>Neopterygii</taxon>
        <taxon>Teleostei</taxon>
        <taxon>Neoteleostei</taxon>
        <taxon>Acanthomorphata</taxon>
        <taxon>Eupercaria</taxon>
        <taxon>Perciformes</taxon>
        <taxon>Cottioidei</taxon>
        <taxon>Cottales</taxon>
        <taxon>Liparidae</taxon>
        <taxon>Liparis</taxon>
    </lineage>
</organism>
<name>A0A4Z2H9M9_9TELE</name>
<accession>A0A4Z2H9M9</accession>
<proteinExistence type="predicted"/>
<keyword evidence="2" id="KW-1185">Reference proteome</keyword>
<dbReference type="AlphaFoldDB" id="A0A4Z2H9M9"/>
<reference evidence="1 2" key="1">
    <citation type="submission" date="2019-03" db="EMBL/GenBank/DDBJ databases">
        <title>First draft genome of Liparis tanakae, snailfish: a comprehensive survey of snailfish specific genes.</title>
        <authorList>
            <person name="Kim W."/>
            <person name="Song I."/>
            <person name="Jeong J.-H."/>
            <person name="Kim D."/>
            <person name="Kim S."/>
            <person name="Ryu S."/>
            <person name="Song J.Y."/>
            <person name="Lee S.K."/>
        </authorList>
    </citation>
    <scope>NUCLEOTIDE SEQUENCE [LARGE SCALE GENOMIC DNA]</scope>
    <source>
        <tissue evidence="1">Muscle</tissue>
    </source>
</reference>
<protein>
    <submittedName>
        <fullName evidence="1">Uncharacterized protein</fullName>
    </submittedName>
</protein>
<dbReference type="EMBL" id="SRLO01000290">
    <property type="protein sequence ID" value="TNN62588.1"/>
    <property type="molecule type" value="Genomic_DNA"/>
</dbReference>
<sequence>MQGLCHSKRSQAPSFWVEFADSPGSGREHGGLIQAHPTHIYYVEAVNILGRGNCIADRTLINRQLDQQAVHTMIKSALRAGGLTHLEAVVCSLQTCCWECRHSFLRVLMAAILTG</sequence>
<comment type="caution">
    <text evidence="1">The sequence shown here is derived from an EMBL/GenBank/DDBJ whole genome shotgun (WGS) entry which is preliminary data.</text>
</comment>
<evidence type="ECO:0000313" key="2">
    <source>
        <dbReference type="Proteomes" id="UP000314294"/>
    </source>
</evidence>
<gene>
    <name evidence="1" type="ORF">EYF80_027187</name>
</gene>
<dbReference type="Proteomes" id="UP000314294">
    <property type="component" value="Unassembled WGS sequence"/>
</dbReference>